<comment type="similarity">
    <text evidence="1">Belongs to the short-chain dehydrogenases/reductases (SDR) family.</text>
</comment>
<accession>A0A645AUV0</accession>
<dbReference type="Gene3D" id="3.40.50.720">
    <property type="entry name" value="NAD(P)-binding Rossmann-like Domain"/>
    <property type="match status" value="1"/>
</dbReference>
<organism evidence="3">
    <name type="scientific">bioreactor metagenome</name>
    <dbReference type="NCBI Taxonomy" id="1076179"/>
    <lineage>
        <taxon>unclassified sequences</taxon>
        <taxon>metagenomes</taxon>
        <taxon>ecological metagenomes</taxon>
    </lineage>
</organism>
<dbReference type="InterPro" id="IPR036291">
    <property type="entry name" value="NAD(P)-bd_dom_sf"/>
</dbReference>
<keyword evidence="2 3" id="KW-0560">Oxidoreductase</keyword>
<evidence type="ECO:0000256" key="2">
    <source>
        <dbReference type="ARBA" id="ARBA00023002"/>
    </source>
</evidence>
<gene>
    <name evidence="3" type="primary">bacC_17</name>
    <name evidence="3" type="ORF">SDC9_103853</name>
</gene>
<dbReference type="PANTHER" id="PTHR24321:SF8">
    <property type="entry name" value="ESTRADIOL 17-BETA-DEHYDROGENASE 8-RELATED"/>
    <property type="match status" value="1"/>
</dbReference>
<proteinExistence type="inferred from homology"/>
<dbReference type="InterPro" id="IPR020904">
    <property type="entry name" value="Sc_DH/Rdtase_CS"/>
</dbReference>
<dbReference type="SUPFAM" id="SSF51735">
    <property type="entry name" value="NAD(P)-binding Rossmann-fold domains"/>
    <property type="match status" value="1"/>
</dbReference>
<dbReference type="PRINTS" id="PR00080">
    <property type="entry name" value="SDRFAMILY"/>
</dbReference>
<dbReference type="FunFam" id="3.40.50.720:FF:000084">
    <property type="entry name" value="Short-chain dehydrogenase reductase"/>
    <property type="match status" value="1"/>
</dbReference>
<dbReference type="CDD" id="cd05233">
    <property type="entry name" value="SDR_c"/>
    <property type="match status" value="1"/>
</dbReference>
<reference evidence="3" key="1">
    <citation type="submission" date="2019-08" db="EMBL/GenBank/DDBJ databases">
        <authorList>
            <person name="Kucharzyk K."/>
            <person name="Murdoch R.W."/>
            <person name="Higgins S."/>
            <person name="Loffler F."/>
        </authorList>
    </citation>
    <scope>NUCLEOTIDE SEQUENCE</scope>
</reference>
<evidence type="ECO:0000256" key="1">
    <source>
        <dbReference type="ARBA" id="ARBA00006484"/>
    </source>
</evidence>
<evidence type="ECO:0000313" key="3">
    <source>
        <dbReference type="EMBL" id="MPM57035.1"/>
    </source>
</evidence>
<dbReference type="EC" id="1.1.1.385" evidence="3"/>
<comment type="caution">
    <text evidence="3">The sequence shown here is derived from an EMBL/GenBank/DDBJ whole genome shotgun (WGS) entry which is preliminary data.</text>
</comment>
<dbReference type="EMBL" id="VSSQ01016060">
    <property type="protein sequence ID" value="MPM57035.1"/>
    <property type="molecule type" value="Genomic_DNA"/>
</dbReference>
<dbReference type="PANTHER" id="PTHR24321">
    <property type="entry name" value="DEHYDROGENASES, SHORT CHAIN"/>
    <property type="match status" value="1"/>
</dbReference>
<protein>
    <submittedName>
        <fullName evidence="3">Dihydroanticapsin 7-dehydrogenase</fullName>
        <ecNumber evidence="3">1.1.1.385</ecNumber>
    </submittedName>
</protein>
<dbReference type="GO" id="GO:0016491">
    <property type="term" value="F:oxidoreductase activity"/>
    <property type="evidence" value="ECO:0007669"/>
    <property type="project" value="UniProtKB-KW"/>
</dbReference>
<sequence>MSNSQNPKNAVAGIAGKTAIVTGASTLIGAAVARALCDAGANVVLADIDVTKGRAVAESLGPQAIFVETDLAVDSAVQHCVQSARERYQRIDFLVNVACAYIDDGFASTREQWHKTFDVNVVGSCVLLQAAHPHMVAAGGGAVVNFGSTSASAAQAGRWLYPASKAAIVQLTRSQALDLAKDKIRVNAVSPGWTWSGVLDAVSGGDKAKVNSVAKDFHMLGRVGEPEEVANAVVFLLSDNASFVTGANLAVDGGYSALGPEQGLSAIAAVMAGT</sequence>
<dbReference type="AlphaFoldDB" id="A0A645AUV0"/>
<dbReference type="PRINTS" id="PR00081">
    <property type="entry name" value="GDHRDH"/>
</dbReference>
<dbReference type="NCBIfam" id="NF006121">
    <property type="entry name" value="PRK08265.1"/>
    <property type="match status" value="1"/>
</dbReference>
<dbReference type="Pfam" id="PF13561">
    <property type="entry name" value="adh_short_C2"/>
    <property type="match status" value="1"/>
</dbReference>
<name>A0A645AUV0_9ZZZZ</name>
<dbReference type="PROSITE" id="PS00061">
    <property type="entry name" value="ADH_SHORT"/>
    <property type="match status" value="1"/>
</dbReference>
<dbReference type="InterPro" id="IPR002347">
    <property type="entry name" value="SDR_fam"/>
</dbReference>